<sequence length="63" mass="6924">MRYKFLVFREQGAGSREQGAGNREQGAGNREQGAGSSSRVGKVLLSRILKRTKRCLPTNRGSD</sequence>
<evidence type="ECO:0000313" key="3">
    <source>
        <dbReference type="Proteomes" id="UP000177870"/>
    </source>
</evidence>
<gene>
    <name evidence="2" type="ORF">BJP34_23570</name>
</gene>
<dbReference type="AlphaFoldDB" id="A0A1D8TWI0"/>
<protein>
    <submittedName>
        <fullName evidence="2">Uncharacterized protein</fullName>
    </submittedName>
</protein>
<organism evidence="2 3">
    <name type="scientific">Moorena producens PAL-8-15-08-1</name>
    <dbReference type="NCBI Taxonomy" id="1458985"/>
    <lineage>
        <taxon>Bacteria</taxon>
        <taxon>Bacillati</taxon>
        <taxon>Cyanobacteriota</taxon>
        <taxon>Cyanophyceae</taxon>
        <taxon>Coleofasciculales</taxon>
        <taxon>Coleofasciculaceae</taxon>
        <taxon>Moorena</taxon>
    </lineage>
</organism>
<feature type="region of interest" description="Disordered" evidence="1">
    <location>
        <begin position="9"/>
        <end position="41"/>
    </location>
</feature>
<proteinExistence type="predicted"/>
<evidence type="ECO:0000256" key="1">
    <source>
        <dbReference type="SAM" id="MobiDB-lite"/>
    </source>
</evidence>
<dbReference type="KEGG" id="mpro:BJP34_23570"/>
<name>A0A1D8TWI0_9CYAN</name>
<dbReference type="Proteomes" id="UP000177870">
    <property type="component" value="Chromosome"/>
</dbReference>
<dbReference type="EMBL" id="CP017599">
    <property type="protein sequence ID" value="AOX02011.1"/>
    <property type="molecule type" value="Genomic_DNA"/>
</dbReference>
<accession>A0A1D8TWI0</accession>
<dbReference type="STRING" id="1458985.BJP34_23570"/>
<evidence type="ECO:0000313" key="2">
    <source>
        <dbReference type="EMBL" id="AOX02011.1"/>
    </source>
</evidence>
<reference evidence="3" key="1">
    <citation type="submission" date="2016-10" db="EMBL/GenBank/DDBJ databases">
        <title>Comparative genomics uncovers the prolific and rare metabolic potential of the cyanobacterial genus Moorea.</title>
        <authorList>
            <person name="Leao T."/>
            <person name="Castelao G."/>
            <person name="Korobeynikov A."/>
            <person name="Monroe E.A."/>
            <person name="Podell S."/>
            <person name="Glukhov E."/>
            <person name="Allen E."/>
            <person name="Gerwick W.H."/>
            <person name="Gerwick L."/>
        </authorList>
    </citation>
    <scope>NUCLEOTIDE SEQUENCE [LARGE SCALE GENOMIC DNA]</scope>
    <source>
        <strain evidence="3">PAL-8-15-08-1</strain>
    </source>
</reference>